<keyword evidence="4" id="KW-1185">Reference proteome</keyword>
<dbReference type="EMBL" id="SSOC01000002">
    <property type="protein sequence ID" value="THF66625.1"/>
    <property type="molecule type" value="Genomic_DNA"/>
</dbReference>
<dbReference type="InterPro" id="IPR024899">
    <property type="entry name" value="CowN"/>
</dbReference>
<gene>
    <name evidence="2 3" type="primary">cowN</name>
    <name evidence="3" type="ORF">E6C76_07320</name>
</gene>
<dbReference type="HAMAP" id="MF_02117">
    <property type="entry name" value="CowN"/>
    <property type="match status" value="1"/>
</dbReference>
<dbReference type="GO" id="GO:0009399">
    <property type="term" value="P:nitrogen fixation"/>
    <property type="evidence" value="ECO:0007669"/>
    <property type="project" value="UniProtKB-UniRule"/>
</dbReference>
<reference evidence="3 4" key="1">
    <citation type="submission" date="2019-04" db="EMBL/GenBank/DDBJ databases">
        <title>Azoarcus nasutitermitis sp. nov. isolated from termite nest.</title>
        <authorList>
            <person name="Lin S.-Y."/>
            <person name="Hameed A."/>
            <person name="Hsu Y.-H."/>
            <person name="Young C.-C."/>
        </authorList>
    </citation>
    <scope>NUCLEOTIDE SEQUENCE [LARGE SCALE GENOMIC DNA]</scope>
    <source>
        <strain evidence="3 4">CC-YHH838</strain>
    </source>
</reference>
<sequence>MPPSTPFRPEPEMSDNPYATALAANPFAQALDKPDRYVTFCGIDCDGNAKLLMQYVRRHIDQPGQSNAFWDQFRDKLEGRSSQRCDELFLVHSYINMLRELFETHDDQEALALLDKLEDECC</sequence>
<comment type="caution">
    <text evidence="3">The sequence shown here is derived from an EMBL/GenBank/DDBJ whole genome shotgun (WGS) entry which is preliminary data.</text>
</comment>
<dbReference type="Proteomes" id="UP000308430">
    <property type="component" value="Unassembled WGS sequence"/>
</dbReference>
<evidence type="ECO:0000256" key="1">
    <source>
        <dbReference type="ARBA" id="ARBA00023231"/>
    </source>
</evidence>
<evidence type="ECO:0000256" key="2">
    <source>
        <dbReference type="HAMAP-Rule" id="MF_02117"/>
    </source>
</evidence>
<comment type="similarity">
    <text evidence="2">Belongs to the CowN family.</text>
</comment>
<dbReference type="Pfam" id="PF20543">
    <property type="entry name" value="CowN"/>
    <property type="match status" value="1"/>
</dbReference>
<name>A0A4S4B361_9RHOO</name>
<evidence type="ECO:0000313" key="4">
    <source>
        <dbReference type="Proteomes" id="UP000308430"/>
    </source>
</evidence>
<dbReference type="AlphaFoldDB" id="A0A4S4B361"/>
<proteinExistence type="inferred from homology"/>
<evidence type="ECO:0000313" key="3">
    <source>
        <dbReference type="EMBL" id="THF66625.1"/>
    </source>
</evidence>
<keyword evidence="1 2" id="KW-0535">Nitrogen fixation</keyword>
<organism evidence="3 4">
    <name type="scientific">Pseudothauera nasutitermitis</name>
    <dbReference type="NCBI Taxonomy" id="2565930"/>
    <lineage>
        <taxon>Bacteria</taxon>
        <taxon>Pseudomonadati</taxon>
        <taxon>Pseudomonadota</taxon>
        <taxon>Betaproteobacteria</taxon>
        <taxon>Rhodocyclales</taxon>
        <taxon>Zoogloeaceae</taxon>
        <taxon>Pseudothauera</taxon>
    </lineage>
</organism>
<dbReference type="NCBIfam" id="NF033689">
    <property type="entry name" value="N2Fix_CO_CowN"/>
    <property type="match status" value="1"/>
</dbReference>
<protein>
    <recommendedName>
        <fullName evidence="2">N(2)-fixation sustaining protein CowN</fullName>
    </recommendedName>
    <alternativeName>
        <fullName evidence="2">CO weal-nitrogenase</fullName>
    </alternativeName>
</protein>
<dbReference type="OrthoDB" id="7689335at2"/>
<comment type="function">
    <text evidence="2">Is required to sustain N(2)-dependent growth in the presence of low levels of carbon monoxide (CO). Probably acts by protecting the N(2) fixation ability of the nitrogenase complex, which is inactivated in the presence of CO.</text>
</comment>
<accession>A0A4S4B361</accession>